<dbReference type="Proteomes" id="UP000054560">
    <property type="component" value="Unassembled WGS sequence"/>
</dbReference>
<dbReference type="RefSeq" id="XP_014146556.1">
    <property type="nucleotide sequence ID" value="XM_014291081.1"/>
</dbReference>
<accession>A0A0L0F7L1</accession>
<organism evidence="2 3">
    <name type="scientific">Sphaeroforma arctica JP610</name>
    <dbReference type="NCBI Taxonomy" id="667725"/>
    <lineage>
        <taxon>Eukaryota</taxon>
        <taxon>Ichthyosporea</taxon>
        <taxon>Ichthyophonida</taxon>
        <taxon>Sphaeroforma</taxon>
    </lineage>
</organism>
<reference evidence="2 3" key="1">
    <citation type="submission" date="2011-02" db="EMBL/GenBank/DDBJ databases">
        <title>The Genome Sequence of Sphaeroforma arctica JP610.</title>
        <authorList>
            <consortium name="The Broad Institute Genome Sequencing Platform"/>
            <person name="Russ C."/>
            <person name="Cuomo C."/>
            <person name="Young S.K."/>
            <person name="Zeng Q."/>
            <person name="Gargeya S."/>
            <person name="Alvarado L."/>
            <person name="Berlin A."/>
            <person name="Chapman S.B."/>
            <person name="Chen Z."/>
            <person name="Freedman E."/>
            <person name="Gellesch M."/>
            <person name="Goldberg J."/>
            <person name="Griggs A."/>
            <person name="Gujja S."/>
            <person name="Heilman E."/>
            <person name="Heiman D."/>
            <person name="Howarth C."/>
            <person name="Mehta T."/>
            <person name="Neiman D."/>
            <person name="Pearson M."/>
            <person name="Roberts A."/>
            <person name="Saif S."/>
            <person name="Shea T."/>
            <person name="Shenoy N."/>
            <person name="Sisk P."/>
            <person name="Stolte C."/>
            <person name="Sykes S."/>
            <person name="White J."/>
            <person name="Yandava C."/>
            <person name="Burger G."/>
            <person name="Gray M.W."/>
            <person name="Holland P.W.H."/>
            <person name="King N."/>
            <person name="Lang F.B.F."/>
            <person name="Roger A.J."/>
            <person name="Ruiz-Trillo I."/>
            <person name="Haas B."/>
            <person name="Nusbaum C."/>
            <person name="Birren B."/>
        </authorList>
    </citation>
    <scope>NUCLEOTIDE SEQUENCE [LARGE SCALE GENOMIC DNA]</scope>
    <source>
        <strain evidence="2 3">JP610</strain>
    </source>
</reference>
<dbReference type="InterPro" id="IPR014756">
    <property type="entry name" value="Ig_E-set"/>
</dbReference>
<feature type="domain" description="IPT/TIG" evidence="1">
    <location>
        <begin position="9"/>
        <end position="90"/>
    </location>
</feature>
<name>A0A0L0F7L1_9EUKA</name>
<dbReference type="Gene3D" id="2.60.40.10">
    <property type="entry name" value="Immunoglobulins"/>
    <property type="match status" value="1"/>
</dbReference>
<dbReference type="GeneID" id="25915290"/>
<gene>
    <name evidence="2" type="ORF">SARC_14786</name>
</gene>
<dbReference type="InterPro" id="IPR002909">
    <property type="entry name" value="IPT_dom"/>
</dbReference>
<keyword evidence="3" id="KW-1185">Reference proteome</keyword>
<dbReference type="InterPro" id="IPR013783">
    <property type="entry name" value="Ig-like_fold"/>
</dbReference>
<dbReference type="AlphaFoldDB" id="A0A0L0F7L1"/>
<dbReference type="SUPFAM" id="SSF81296">
    <property type="entry name" value="E set domains"/>
    <property type="match status" value="1"/>
</dbReference>
<protein>
    <recommendedName>
        <fullName evidence="1">IPT/TIG domain-containing protein</fullName>
    </recommendedName>
</protein>
<evidence type="ECO:0000313" key="3">
    <source>
        <dbReference type="Proteomes" id="UP000054560"/>
    </source>
</evidence>
<dbReference type="Pfam" id="PF01833">
    <property type="entry name" value="TIG"/>
    <property type="match status" value="1"/>
</dbReference>
<sequence>MTLKQDYLRVDRIVPDNGTPGTTCAIVGTTLNRSVAYIGFGQYMVEAKMINPNTLLCVAPYHPPGSLVLVDLFDKHGGNKTGGMPLHFRYHDTSQRG</sequence>
<evidence type="ECO:0000259" key="1">
    <source>
        <dbReference type="Pfam" id="PF01833"/>
    </source>
</evidence>
<evidence type="ECO:0000313" key="2">
    <source>
        <dbReference type="EMBL" id="KNC72654.1"/>
    </source>
</evidence>
<proteinExistence type="predicted"/>
<dbReference type="EMBL" id="KQ246703">
    <property type="protein sequence ID" value="KNC72654.1"/>
    <property type="molecule type" value="Genomic_DNA"/>
</dbReference>